<proteinExistence type="predicted"/>
<gene>
    <name evidence="1" type="ORF">Bfra_008442</name>
</gene>
<evidence type="ECO:0000313" key="1">
    <source>
        <dbReference type="EMBL" id="KAF5873164.1"/>
    </source>
</evidence>
<evidence type="ECO:0000313" key="2">
    <source>
        <dbReference type="Proteomes" id="UP000531561"/>
    </source>
</evidence>
<sequence>MLDIRDEHQPDSRSSFFYDLIPTAADTAPLLNLIIRRLPQLADYKKDKVPIYLELSFSKALIRGITHMHFLDFLISKSLDRFFAQAITRQFHMFFSEAARIIIEEEKSLASIAIACSLCCSNVSLPSWVPDWPAGCINFTPFNCTQPNIYSTDFLPGLENRRGKSDRQGLDISNLVSFSANGMVLSVTGLSHDDFNDHSLPNGLTGLEAAFRLFVGLQVNTTLDSYRREDIAKFSFKTAAFAAVVSFFLGQYSWRPRKMNLDQLAAGHSRSDVLESIMHLSGRMACEIQNGILGFGPPGTISGDEMDCLVQHPEDFILRPVGDDYRVIGDARIARAEGSSFPDGGYEIIAIH</sequence>
<name>A0A8H6EI60_9HELO</name>
<dbReference type="RefSeq" id="XP_037192110.1">
    <property type="nucleotide sequence ID" value="XM_037338804.1"/>
</dbReference>
<comment type="caution">
    <text evidence="1">The sequence shown here is derived from an EMBL/GenBank/DDBJ whole genome shotgun (WGS) entry which is preliminary data.</text>
</comment>
<dbReference type="GeneID" id="59262496"/>
<accession>A0A8H6EI60</accession>
<protein>
    <submittedName>
        <fullName evidence="1">Uncharacterized protein</fullName>
    </submittedName>
</protein>
<organism evidence="1 2">
    <name type="scientific">Botrytis fragariae</name>
    <dbReference type="NCBI Taxonomy" id="1964551"/>
    <lineage>
        <taxon>Eukaryota</taxon>
        <taxon>Fungi</taxon>
        <taxon>Dikarya</taxon>
        <taxon>Ascomycota</taxon>
        <taxon>Pezizomycotina</taxon>
        <taxon>Leotiomycetes</taxon>
        <taxon>Helotiales</taxon>
        <taxon>Sclerotiniaceae</taxon>
        <taxon>Botrytis</taxon>
    </lineage>
</organism>
<dbReference type="Proteomes" id="UP000531561">
    <property type="component" value="Unassembled WGS sequence"/>
</dbReference>
<dbReference type="OrthoDB" id="3546374at2759"/>
<keyword evidence="2" id="KW-1185">Reference proteome</keyword>
<dbReference type="EMBL" id="JABFCT010000009">
    <property type="protein sequence ID" value="KAF5873164.1"/>
    <property type="molecule type" value="Genomic_DNA"/>
</dbReference>
<reference evidence="1 2" key="1">
    <citation type="journal article" date="2020" name="Phytopathology">
        <title>A high-quality genome resource of Botrytis fragariae, a new and rapidly spreading fungal pathogen causing strawberry gray mold in the U.S.A.</title>
        <authorList>
            <person name="Wu Y."/>
            <person name="Saski C.A."/>
            <person name="Schnabel G."/>
            <person name="Xiao S."/>
            <person name="Hu M."/>
        </authorList>
    </citation>
    <scope>NUCLEOTIDE SEQUENCE [LARGE SCALE GENOMIC DNA]</scope>
    <source>
        <strain evidence="1 2">BVB16</strain>
    </source>
</reference>
<dbReference type="AlphaFoldDB" id="A0A8H6EI60"/>